<protein>
    <submittedName>
        <fullName evidence="13">Outer membrane protein (Porin)</fullName>
    </submittedName>
</protein>
<dbReference type="PANTHER" id="PTHR34501">
    <property type="entry name" value="PROTEIN YDDL-RELATED"/>
    <property type="match status" value="1"/>
</dbReference>
<sequence length="349" mass="37069">MQKQLIALAVLGALSAPAFAADNSVTLYGRLELGVEAFDNGDTSLMKVEGYSSRIGFKGEEDLGDGLKAIWQIETKVSPDSGSNGTKPEDNSLTTRNSFVGLKGDFGTILLGRHDTPFKQLNKNIDVMWGNAEQTEVITNGKASGINLHTRQNNVLHYTSPKFANVTMRASYAPDEDKGTYTGNAAGSEKNRFSVSGEYDDGTFNVGIGYENQADEVAKGKDRTGLKLVGGAKFGDTTLGLGYSKLENEGAKEVDTYALAVTHKIDKITLKGSFASADESKGGAQDGVDMYGVEVDYALSKRTAVYGLYTAIKNDVKAKGEFVNGTTKGAPSAAGKDPAILSVGVRHSF</sequence>
<dbReference type="EMBL" id="FPKR01000016">
    <property type="protein sequence ID" value="SFZ79332.1"/>
    <property type="molecule type" value="Genomic_DNA"/>
</dbReference>
<dbReference type="InterPro" id="IPR033900">
    <property type="entry name" value="Gram_neg_porin_domain"/>
</dbReference>
<evidence type="ECO:0000256" key="3">
    <source>
        <dbReference type="ARBA" id="ARBA00022448"/>
    </source>
</evidence>
<name>A0A1K2HRB1_9NEIS</name>
<dbReference type="GO" id="GO:0009279">
    <property type="term" value="C:cell outer membrane"/>
    <property type="evidence" value="ECO:0007669"/>
    <property type="project" value="UniProtKB-SubCell"/>
</dbReference>
<dbReference type="PANTHER" id="PTHR34501:SF9">
    <property type="entry name" value="MAJOR OUTER MEMBRANE PROTEIN P.IA"/>
    <property type="match status" value="1"/>
</dbReference>
<dbReference type="STRING" id="1121279.SAMN02745887_03515"/>
<comment type="subcellular location">
    <subcellularLocation>
        <location evidence="1">Cell outer membrane</location>
        <topology evidence="1">Multi-pass membrane protein</topology>
    </subcellularLocation>
</comment>
<evidence type="ECO:0000256" key="4">
    <source>
        <dbReference type="ARBA" id="ARBA00022452"/>
    </source>
</evidence>
<gene>
    <name evidence="13" type="ORF">SAMN02745887_03515</name>
</gene>
<dbReference type="Gene3D" id="2.40.160.10">
    <property type="entry name" value="Porin"/>
    <property type="match status" value="1"/>
</dbReference>
<dbReference type="GO" id="GO:0034220">
    <property type="term" value="P:monoatomic ion transmembrane transport"/>
    <property type="evidence" value="ECO:0007669"/>
    <property type="project" value="InterPro"/>
</dbReference>
<evidence type="ECO:0000313" key="14">
    <source>
        <dbReference type="Proteomes" id="UP000186513"/>
    </source>
</evidence>
<reference evidence="13 14" key="1">
    <citation type="submission" date="2016-11" db="EMBL/GenBank/DDBJ databases">
        <authorList>
            <person name="Jaros S."/>
            <person name="Januszkiewicz K."/>
            <person name="Wedrychowicz H."/>
        </authorList>
    </citation>
    <scope>NUCLEOTIDE SEQUENCE [LARGE SCALE GENOMIC DNA]</scope>
    <source>
        <strain evidence="13 14">DSM 18899</strain>
    </source>
</reference>
<comment type="subunit">
    <text evidence="2">Homotrimer.</text>
</comment>
<dbReference type="PRINTS" id="PR00184">
    <property type="entry name" value="NEISSPPORIN"/>
</dbReference>
<feature type="domain" description="Porin" evidence="12">
    <location>
        <begin position="7"/>
        <end position="315"/>
    </location>
</feature>
<keyword evidence="4" id="KW-1134">Transmembrane beta strand</keyword>
<dbReference type="InterPro" id="IPR050298">
    <property type="entry name" value="Gram-neg_bact_OMP"/>
</dbReference>
<organism evidence="13 14">
    <name type="scientific">Chitinimonas taiwanensis DSM 18899</name>
    <dbReference type="NCBI Taxonomy" id="1121279"/>
    <lineage>
        <taxon>Bacteria</taxon>
        <taxon>Pseudomonadati</taxon>
        <taxon>Pseudomonadota</taxon>
        <taxon>Betaproteobacteria</taxon>
        <taxon>Neisseriales</taxon>
        <taxon>Chitinibacteraceae</taxon>
        <taxon>Chitinimonas</taxon>
    </lineage>
</organism>
<keyword evidence="3" id="KW-0813">Transport</keyword>
<dbReference type="InterPro" id="IPR001702">
    <property type="entry name" value="Porin_Gram-ve"/>
</dbReference>
<evidence type="ECO:0000256" key="2">
    <source>
        <dbReference type="ARBA" id="ARBA00011233"/>
    </source>
</evidence>
<dbReference type="SUPFAM" id="SSF56935">
    <property type="entry name" value="Porins"/>
    <property type="match status" value="1"/>
</dbReference>
<evidence type="ECO:0000256" key="10">
    <source>
        <dbReference type="ARBA" id="ARBA00023237"/>
    </source>
</evidence>
<evidence type="ECO:0000256" key="8">
    <source>
        <dbReference type="ARBA" id="ARBA00023114"/>
    </source>
</evidence>
<evidence type="ECO:0000256" key="6">
    <source>
        <dbReference type="ARBA" id="ARBA00022729"/>
    </source>
</evidence>
<keyword evidence="10" id="KW-0998">Cell outer membrane</keyword>
<dbReference type="Pfam" id="PF13609">
    <property type="entry name" value="Porin_4"/>
    <property type="match status" value="1"/>
</dbReference>
<evidence type="ECO:0000256" key="1">
    <source>
        <dbReference type="ARBA" id="ARBA00004571"/>
    </source>
</evidence>
<dbReference type="InterPro" id="IPR002299">
    <property type="entry name" value="Porin_Neis"/>
</dbReference>
<evidence type="ECO:0000256" key="9">
    <source>
        <dbReference type="ARBA" id="ARBA00023136"/>
    </source>
</evidence>
<dbReference type="InterPro" id="IPR023614">
    <property type="entry name" value="Porin_dom_sf"/>
</dbReference>
<proteinExistence type="predicted"/>
<evidence type="ECO:0000259" key="12">
    <source>
        <dbReference type="Pfam" id="PF13609"/>
    </source>
</evidence>
<keyword evidence="8" id="KW-0626">Porin</keyword>
<dbReference type="PRINTS" id="PR00182">
    <property type="entry name" value="ECOLNEIPORIN"/>
</dbReference>
<keyword evidence="5" id="KW-0812">Transmembrane</keyword>
<dbReference type="RefSeq" id="WP_072429995.1">
    <property type="nucleotide sequence ID" value="NZ_FPKR01000016.1"/>
</dbReference>
<evidence type="ECO:0000256" key="5">
    <source>
        <dbReference type="ARBA" id="ARBA00022692"/>
    </source>
</evidence>
<keyword evidence="7" id="KW-0406">Ion transport</keyword>
<dbReference type="CDD" id="cd00342">
    <property type="entry name" value="gram_neg_porins"/>
    <property type="match status" value="1"/>
</dbReference>
<dbReference type="AlphaFoldDB" id="A0A1K2HRB1"/>
<evidence type="ECO:0000256" key="11">
    <source>
        <dbReference type="SAM" id="SignalP"/>
    </source>
</evidence>
<keyword evidence="9" id="KW-0472">Membrane</keyword>
<feature type="chain" id="PRO_5012091830" evidence="11">
    <location>
        <begin position="21"/>
        <end position="349"/>
    </location>
</feature>
<evidence type="ECO:0000313" key="13">
    <source>
        <dbReference type="EMBL" id="SFZ79332.1"/>
    </source>
</evidence>
<keyword evidence="14" id="KW-1185">Reference proteome</keyword>
<dbReference type="GO" id="GO:0015288">
    <property type="term" value="F:porin activity"/>
    <property type="evidence" value="ECO:0007669"/>
    <property type="project" value="UniProtKB-KW"/>
</dbReference>
<dbReference type="OrthoDB" id="8982743at2"/>
<accession>A0A1K2HRB1</accession>
<dbReference type="Proteomes" id="UP000186513">
    <property type="component" value="Unassembled WGS sequence"/>
</dbReference>
<feature type="signal peptide" evidence="11">
    <location>
        <begin position="1"/>
        <end position="20"/>
    </location>
</feature>
<keyword evidence="6 11" id="KW-0732">Signal</keyword>
<dbReference type="GO" id="GO:0046930">
    <property type="term" value="C:pore complex"/>
    <property type="evidence" value="ECO:0007669"/>
    <property type="project" value="UniProtKB-KW"/>
</dbReference>
<evidence type="ECO:0000256" key="7">
    <source>
        <dbReference type="ARBA" id="ARBA00023065"/>
    </source>
</evidence>